<evidence type="ECO:0000256" key="1">
    <source>
        <dbReference type="SAM" id="MobiDB-lite"/>
    </source>
</evidence>
<feature type="region of interest" description="Disordered" evidence="1">
    <location>
        <begin position="192"/>
        <end position="216"/>
    </location>
</feature>
<accession>A0A0C3LCX7</accession>
<evidence type="ECO:0000313" key="2">
    <source>
        <dbReference type="EMBL" id="KIO31763.1"/>
    </source>
</evidence>
<name>A0A0C3LCX7_9AGAM</name>
<organism evidence="2 3">
    <name type="scientific">Tulasnella calospora MUT 4182</name>
    <dbReference type="NCBI Taxonomy" id="1051891"/>
    <lineage>
        <taxon>Eukaryota</taxon>
        <taxon>Fungi</taxon>
        <taxon>Dikarya</taxon>
        <taxon>Basidiomycota</taxon>
        <taxon>Agaricomycotina</taxon>
        <taxon>Agaricomycetes</taxon>
        <taxon>Cantharellales</taxon>
        <taxon>Tulasnellaceae</taxon>
        <taxon>Tulasnella</taxon>
    </lineage>
</organism>
<dbReference type="EMBL" id="KN822960">
    <property type="protein sequence ID" value="KIO31763.1"/>
    <property type="molecule type" value="Genomic_DNA"/>
</dbReference>
<sequence length="390" mass="41389">MVPLPNDGTDTPSVSTPIPAAATPPANSDSIPGSNSLSNRIQVLLSSIPPFLRTVPDAAQPVPNPVPPVGDSTLLGYIASPEVMNGAQATPSSMGKQRRSVWQVLDELVPYKPPVVPAPGSKTDGEEDPEKEASETSLMMCAPLIPDANSKVELAKSTVINAPEADGEDQSLTSKVIAKGIAATLWPGKLKRPWGKKKKEKPSDSDPAPSSKKPEKEVKVWIPSKTAISFQVAWWGYRIWLPPPVMDVLDDKRLEASKRSAMIAAALGWLIKNIPTTVLPPPLKTAVTLLKAVVPFLGYIGAFIAWSWSEIKTFDKGNGVVLSATWLLPIALIPGSWEDREESISVGRGETRPTTPTPGAPKDGTKPYSKTSAAPDTAGSTKPQPGPSTS</sequence>
<protein>
    <submittedName>
        <fullName evidence="2">Uncharacterized protein</fullName>
    </submittedName>
</protein>
<gene>
    <name evidence="2" type="ORF">M407DRAFT_124436</name>
</gene>
<dbReference type="STRING" id="1051891.A0A0C3LCX7"/>
<dbReference type="Proteomes" id="UP000054248">
    <property type="component" value="Unassembled WGS sequence"/>
</dbReference>
<dbReference type="AlphaFoldDB" id="A0A0C3LCX7"/>
<feature type="compositionally biased region" description="Low complexity" evidence="1">
    <location>
        <begin position="11"/>
        <end position="28"/>
    </location>
</feature>
<dbReference type="OrthoDB" id="3247214at2759"/>
<feature type="compositionally biased region" description="Polar residues" evidence="1">
    <location>
        <begin position="368"/>
        <end position="390"/>
    </location>
</feature>
<feature type="region of interest" description="Disordered" evidence="1">
    <location>
        <begin position="1"/>
        <end position="36"/>
    </location>
</feature>
<reference evidence="2 3" key="1">
    <citation type="submission" date="2014-04" db="EMBL/GenBank/DDBJ databases">
        <authorList>
            <consortium name="DOE Joint Genome Institute"/>
            <person name="Kuo A."/>
            <person name="Girlanda M."/>
            <person name="Perotto S."/>
            <person name="Kohler A."/>
            <person name="Nagy L.G."/>
            <person name="Floudas D."/>
            <person name="Copeland A."/>
            <person name="Barry K.W."/>
            <person name="Cichocki N."/>
            <person name="Veneault-Fourrey C."/>
            <person name="LaButti K."/>
            <person name="Lindquist E.A."/>
            <person name="Lipzen A."/>
            <person name="Lundell T."/>
            <person name="Morin E."/>
            <person name="Murat C."/>
            <person name="Sun H."/>
            <person name="Tunlid A."/>
            <person name="Henrissat B."/>
            <person name="Grigoriev I.V."/>
            <person name="Hibbett D.S."/>
            <person name="Martin F."/>
            <person name="Nordberg H.P."/>
            <person name="Cantor M.N."/>
            <person name="Hua S.X."/>
        </authorList>
    </citation>
    <scope>NUCLEOTIDE SEQUENCE [LARGE SCALE GENOMIC DNA]</scope>
    <source>
        <strain evidence="2 3">MUT 4182</strain>
    </source>
</reference>
<proteinExistence type="predicted"/>
<reference evidence="3" key="2">
    <citation type="submission" date="2015-01" db="EMBL/GenBank/DDBJ databases">
        <title>Evolutionary Origins and Diversification of the Mycorrhizal Mutualists.</title>
        <authorList>
            <consortium name="DOE Joint Genome Institute"/>
            <consortium name="Mycorrhizal Genomics Consortium"/>
            <person name="Kohler A."/>
            <person name="Kuo A."/>
            <person name="Nagy L.G."/>
            <person name="Floudas D."/>
            <person name="Copeland A."/>
            <person name="Barry K.W."/>
            <person name="Cichocki N."/>
            <person name="Veneault-Fourrey C."/>
            <person name="LaButti K."/>
            <person name="Lindquist E.A."/>
            <person name="Lipzen A."/>
            <person name="Lundell T."/>
            <person name="Morin E."/>
            <person name="Murat C."/>
            <person name="Riley R."/>
            <person name="Ohm R."/>
            <person name="Sun H."/>
            <person name="Tunlid A."/>
            <person name="Henrissat B."/>
            <person name="Grigoriev I.V."/>
            <person name="Hibbett D.S."/>
            <person name="Martin F."/>
        </authorList>
    </citation>
    <scope>NUCLEOTIDE SEQUENCE [LARGE SCALE GENOMIC DNA]</scope>
    <source>
        <strain evidence="3">MUT 4182</strain>
    </source>
</reference>
<feature type="region of interest" description="Disordered" evidence="1">
    <location>
        <begin position="341"/>
        <end position="390"/>
    </location>
</feature>
<keyword evidence="3" id="KW-1185">Reference proteome</keyword>
<feature type="region of interest" description="Disordered" evidence="1">
    <location>
        <begin position="113"/>
        <end position="134"/>
    </location>
</feature>
<evidence type="ECO:0000313" key="3">
    <source>
        <dbReference type="Proteomes" id="UP000054248"/>
    </source>
</evidence>
<dbReference type="HOGENOM" id="CLU_035154_0_0_1"/>